<evidence type="ECO:0000256" key="2">
    <source>
        <dbReference type="ARBA" id="ARBA00022692"/>
    </source>
</evidence>
<evidence type="ECO:0000256" key="1">
    <source>
        <dbReference type="ARBA" id="ARBA00004141"/>
    </source>
</evidence>
<reference evidence="7" key="1">
    <citation type="journal article" date="2019" name="Int. J. Syst. Evol. Microbiol.">
        <title>The Global Catalogue of Microorganisms (GCM) 10K type strain sequencing project: providing services to taxonomists for standard genome sequencing and annotation.</title>
        <authorList>
            <consortium name="The Broad Institute Genomics Platform"/>
            <consortium name="The Broad Institute Genome Sequencing Center for Infectious Disease"/>
            <person name="Wu L."/>
            <person name="Ma J."/>
        </authorList>
    </citation>
    <scope>NUCLEOTIDE SEQUENCE [LARGE SCALE GENOMIC DNA]</scope>
    <source>
        <strain evidence="7">CCTCC AB 2013263</strain>
    </source>
</reference>
<dbReference type="Pfam" id="PF01040">
    <property type="entry name" value="UbiA"/>
    <property type="match status" value="1"/>
</dbReference>
<dbReference type="Gene3D" id="1.10.357.140">
    <property type="entry name" value="UbiA prenyltransferase"/>
    <property type="match status" value="1"/>
</dbReference>
<feature type="transmembrane region" description="Helical" evidence="5">
    <location>
        <begin position="44"/>
        <end position="65"/>
    </location>
</feature>
<sequence>MSGFKRWNLYQQERFPLLRHALLVTVTTACVLAFAAQARGVGLGWRWLLPASLVGMLAFFQLRVLDEFKDADIDAEYRPERPVPRGLVTLAELRNLGLVAAGLQLLLVLALRPGVMPLLLACWGFMALMTAEFFVPEWLKARPGLYLLSHQPIVPLLQLLASAWDWAGNGRMIPTQALLWLAVVSFGAGVTLEIGRKIYAPGMERPGVDTYTAAWGIPNALLAWLAGVSVACLGAFLVSHGIWKVLPPLLWALAVWAARNFRQLRSVKEASMIENISAVVVVGSYLTLALGGRT</sequence>
<evidence type="ECO:0000256" key="4">
    <source>
        <dbReference type="ARBA" id="ARBA00023136"/>
    </source>
</evidence>
<comment type="subcellular location">
    <subcellularLocation>
        <location evidence="1">Membrane</location>
        <topology evidence="1">Multi-pass membrane protein</topology>
    </subcellularLocation>
</comment>
<organism evidence="6 7">
    <name type="scientific">Deinococcus antarcticus</name>
    <dbReference type="NCBI Taxonomy" id="1298767"/>
    <lineage>
        <taxon>Bacteria</taxon>
        <taxon>Thermotogati</taxon>
        <taxon>Deinococcota</taxon>
        <taxon>Deinococci</taxon>
        <taxon>Deinococcales</taxon>
        <taxon>Deinococcaceae</taxon>
        <taxon>Deinococcus</taxon>
    </lineage>
</organism>
<accession>A0ABV8A535</accession>
<feature type="transmembrane region" description="Helical" evidence="5">
    <location>
        <begin position="21"/>
        <end position="38"/>
    </location>
</feature>
<protein>
    <submittedName>
        <fullName evidence="6">UbiA family prenyltransferase</fullName>
    </submittedName>
</protein>
<keyword evidence="7" id="KW-1185">Reference proteome</keyword>
<evidence type="ECO:0000313" key="6">
    <source>
        <dbReference type="EMBL" id="MFC3859617.1"/>
    </source>
</evidence>
<dbReference type="InterPro" id="IPR044878">
    <property type="entry name" value="UbiA_sf"/>
</dbReference>
<feature type="transmembrane region" description="Helical" evidence="5">
    <location>
        <begin position="115"/>
        <end position="135"/>
    </location>
</feature>
<keyword evidence="2 5" id="KW-0812">Transmembrane</keyword>
<evidence type="ECO:0000256" key="5">
    <source>
        <dbReference type="SAM" id="Phobius"/>
    </source>
</evidence>
<comment type="caution">
    <text evidence="6">The sequence shown here is derived from an EMBL/GenBank/DDBJ whole genome shotgun (WGS) entry which is preliminary data.</text>
</comment>
<feature type="transmembrane region" description="Helical" evidence="5">
    <location>
        <begin position="173"/>
        <end position="192"/>
    </location>
</feature>
<name>A0ABV8A535_9DEIO</name>
<proteinExistence type="predicted"/>
<dbReference type="Proteomes" id="UP001595748">
    <property type="component" value="Unassembled WGS sequence"/>
</dbReference>
<evidence type="ECO:0000313" key="7">
    <source>
        <dbReference type="Proteomes" id="UP001595748"/>
    </source>
</evidence>
<gene>
    <name evidence="6" type="ORF">ACFOPQ_02410</name>
</gene>
<dbReference type="RefSeq" id="WP_380075779.1">
    <property type="nucleotide sequence ID" value="NZ_JBHRZF010000025.1"/>
</dbReference>
<keyword evidence="3 5" id="KW-1133">Transmembrane helix</keyword>
<evidence type="ECO:0000256" key="3">
    <source>
        <dbReference type="ARBA" id="ARBA00022989"/>
    </source>
</evidence>
<dbReference type="PROSITE" id="PS51257">
    <property type="entry name" value="PROKAR_LIPOPROTEIN"/>
    <property type="match status" value="1"/>
</dbReference>
<dbReference type="EMBL" id="JBHRZF010000025">
    <property type="protein sequence ID" value="MFC3859617.1"/>
    <property type="molecule type" value="Genomic_DNA"/>
</dbReference>
<feature type="transmembrane region" description="Helical" evidence="5">
    <location>
        <begin position="273"/>
        <end position="292"/>
    </location>
</feature>
<dbReference type="InterPro" id="IPR000537">
    <property type="entry name" value="UbiA_prenyltransferase"/>
</dbReference>
<feature type="transmembrane region" description="Helical" evidence="5">
    <location>
        <begin position="213"/>
        <end position="236"/>
    </location>
</feature>
<keyword evidence="4 5" id="KW-0472">Membrane</keyword>